<reference evidence="2" key="1">
    <citation type="journal article" date="2019" name="Environ. Microbiol.">
        <title>Fungal ecological strategies reflected in gene transcription - a case study of two litter decomposers.</title>
        <authorList>
            <person name="Barbi F."/>
            <person name="Kohler A."/>
            <person name="Barry K."/>
            <person name="Baskaran P."/>
            <person name="Daum C."/>
            <person name="Fauchery L."/>
            <person name="Ihrmark K."/>
            <person name="Kuo A."/>
            <person name="LaButti K."/>
            <person name="Lipzen A."/>
            <person name="Morin E."/>
            <person name="Grigoriev I.V."/>
            <person name="Henrissat B."/>
            <person name="Lindahl B."/>
            <person name="Martin F."/>
        </authorList>
    </citation>
    <scope>NUCLEOTIDE SEQUENCE</scope>
    <source>
        <strain evidence="2">JB14</strain>
    </source>
</reference>
<gene>
    <name evidence="2" type="ORF">BT96DRAFT_277111</name>
</gene>
<keyword evidence="3" id="KW-1185">Reference proteome</keyword>
<feature type="compositionally biased region" description="Polar residues" evidence="1">
    <location>
        <begin position="64"/>
        <end position="75"/>
    </location>
</feature>
<proteinExistence type="predicted"/>
<sequence>MFFGNGLSHLYTDNKEKVPSAPLGLAHLYYGSEVPHTASTLSDPQIQQVDHSLVNAQKPHRIESQGNSIPGTSASMIHRPLKRTSSQIQESEGKKVKKEHNATSSSPSSAQSFLEWTKEADQSFHRALFGNEKSLTTLAHLPPAQRRRGSIFPERTDICHRKNRLAFPRV</sequence>
<dbReference type="Proteomes" id="UP000799118">
    <property type="component" value="Unassembled WGS sequence"/>
</dbReference>
<accession>A0A6A4H5A8</accession>
<evidence type="ECO:0000256" key="1">
    <source>
        <dbReference type="SAM" id="MobiDB-lite"/>
    </source>
</evidence>
<dbReference type="AlphaFoldDB" id="A0A6A4H5A8"/>
<organism evidence="2 3">
    <name type="scientific">Gymnopus androsaceus JB14</name>
    <dbReference type="NCBI Taxonomy" id="1447944"/>
    <lineage>
        <taxon>Eukaryota</taxon>
        <taxon>Fungi</taxon>
        <taxon>Dikarya</taxon>
        <taxon>Basidiomycota</taxon>
        <taxon>Agaricomycotina</taxon>
        <taxon>Agaricomycetes</taxon>
        <taxon>Agaricomycetidae</taxon>
        <taxon>Agaricales</taxon>
        <taxon>Marasmiineae</taxon>
        <taxon>Omphalotaceae</taxon>
        <taxon>Gymnopus</taxon>
    </lineage>
</organism>
<evidence type="ECO:0000313" key="3">
    <source>
        <dbReference type="Proteomes" id="UP000799118"/>
    </source>
</evidence>
<name>A0A6A4H5A8_9AGAR</name>
<protein>
    <submittedName>
        <fullName evidence="2">Uncharacterized protein</fullName>
    </submittedName>
</protein>
<dbReference type="EMBL" id="ML769599">
    <property type="protein sequence ID" value="KAE9392317.1"/>
    <property type="molecule type" value="Genomic_DNA"/>
</dbReference>
<evidence type="ECO:0000313" key="2">
    <source>
        <dbReference type="EMBL" id="KAE9392317.1"/>
    </source>
</evidence>
<feature type="region of interest" description="Disordered" evidence="1">
    <location>
        <begin position="62"/>
        <end position="113"/>
    </location>
</feature>